<comment type="catalytic activity">
    <reaction evidence="1">
        <text>ATP + H2O = AMP + diphosphate + H(+)</text>
        <dbReference type="Rhea" id="RHEA:14245"/>
        <dbReference type="ChEBI" id="CHEBI:15377"/>
        <dbReference type="ChEBI" id="CHEBI:15378"/>
        <dbReference type="ChEBI" id="CHEBI:30616"/>
        <dbReference type="ChEBI" id="CHEBI:33019"/>
        <dbReference type="ChEBI" id="CHEBI:456215"/>
        <dbReference type="EC" id="3.6.1.8"/>
    </reaction>
</comment>
<evidence type="ECO:0000256" key="5">
    <source>
        <dbReference type="SAM" id="MobiDB-lite"/>
    </source>
</evidence>
<dbReference type="Gene3D" id="1.10.287.1080">
    <property type="entry name" value="MazG-like"/>
    <property type="match status" value="2"/>
</dbReference>
<evidence type="ECO:0000256" key="3">
    <source>
        <dbReference type="ARBA" id="ARBA00066372"/>
    </source>
</evidence>
<keyword evidence="8" id="KW-1185">Reference proteome</keyword>
<dbReference type="GO" id="GO:0047693">
    <property type="term" value="F:ATP diphosphatase activity"/>
    <property type="evidence" value="ECO:0007669"/>
    <property type="project" value="UniProtKB-EC"/>
</dbReference>
<protein>
    <recommendedName>
        <fullName evidence="4">Nucleoside triphosphate pyrophosphohydrolase</fullName>
        <ecNumber evidence="3">3.6.1.8</ecNumber>
    </recommendedName>
</protein>
<evidence type="ECO:0000256" key="1">
    <source>
        <dbReference type="ARBA" id="ARBA00052141"/>
    </source>
</evidence>
<dbReference type="InterPro" id="IPR048015">
    <property type="entry name" value="NTP-PPase_MazG-like_N"/>
</dbReference>
<dbReference type="CDD" id="cd11528">
    <property type="entry name" value="NTP-PPase_MazG_Nterm"/>
    <property type="match status" value="1"/>
</dbReference>
<dbReference type="GO" id="GO:0006950">
    <property type="term" value="P:response to stress"/>
    <property type="evidence" value="ECO:0007669"/>
    <property type="project" value="UniProtKB-ARBA"/>
</dbReference>
<dbReference type="OrthoDB" id="9808939at2"/>
<feature type="region of interest" description="Disordered" evidence="5">
    <location>
        <begin position="278"/>
        <end position="297"/>
    </location>
</feature>
<feature type="domain" description="NTP pyrophosphohydrolase MazG-like" evidence="6">
    <location>
        <begin position="38"/>
        <end position="111"/>
    </location>
</feature>
<dbReference type="GO" id="GO:0006203">
    <property type="term" value="P:dGTP catabolic process"/>
    <property type="evidence" value="ECO:0007669"/>
    <property type="project" value="TreeGrafter"/>
</dbReference>
<dbReference type="PANTHER" id="PTHR30522:SF0">
    <property type="entry name" value="NUCLEOSIDE TRIPHOSPHATE PYROPHOSPHOHYDROLASE"/>
    <property type="match status" value="1"/>
</dbReference>
<proteinExistence type="inferred from homology"/>
<evidence type="ECO:0000259" key="6">
    <source>
        <dbReference type="Pfam" id="PF03819"/>
    </source>
</evidence>
<dbReference type="InterPro" id="IPR011551">
    <property type="entry name" value="NTP_PyrPHydrolase_MazG"/>
</dbReference>
<comment type="similarity">
    <text evidence="2">Belongs to the nucleoside triphosphate pyrophosphohydrolase family.</text>
</comment>
<dbReference type="RefSeq" id="WP_088559982.1">
    <property type="nucleotide sequence ID" value="NZ_FYEH01000002.1"/>
</dbReference>
<dbReference type="SUPFAM" id="SSF101386">
    <property type="entry name" value="all-alpha NTP pyrophosphatases"/>
    <property type="match status" value="2"/>
</dbReference>
<dbReference type="NCBIfam" id="TIGR00444">
    <property type="entry name" value="mazG"/>
    <property type="match status" value="1"/>
</dbReference>
<dbReference type="FunFam" id="1.10.287.1080:FF:000001">
    <property type="entry name" value="Nucleoside triphosphate pyrophosphohydrolase"/>
    <property type="match status" value="1"/>
</dbReference>
<dbReference type="PANTHER" id="PTHR30522">
    <property type="entry name" value="NUCLEOSIDE TRIPHOSPHATE PYROPHOSPHOHYDROLASE"/>
    <property type="match status" value="1"/>
</dbReference>
<dbReference type="FunFam" id="1.10.287.1080:FF:000003">
    <property type="entry name" value="Nucleoside triphosphate pyrophosphohydrolase"/>
    <property type="match status" value="1"/>
</dbReference>
<evidence type="ECO:0000256" key="4">
    <source>
        <dbReference type="ARBA" id="ARBA00074799"/>
    </source>
</evidence>
<dbReference type="GO" id="GO:0046061">
    <property type="term" value="P:dATP catabolic process"/>
    <property type="evidence" value="ECO:0007669"/>
    <property type="project" value="TreeGrafter"/>
</dbReference>
<dbReference type="InterPro" id="IPR004518">
    <property type="entry name" value="MazG-like_dom"/>
</dbReference>
<accession>A0A212QP42</accession>
<name>A0A212QP42_9PROT</name>
<feature type="compositionally biased region" description="Basic and acidic residues" evidence="5">
    <location>
        <begin position="284"/>
        <end position="297"/>
    </location>
</feature>
<gene>
    <name evidence="7" type="ORF">SAMN07250955_102105</name>
</gene>
<reference evidence="7 8" key="1">
    <citation type="submission" date="2017-06" db="EMBL/GenBank/DDBJ databases">
        <authorList>
            <person name="Kim H.J."/>
            <person name="Triplett B.A."/>
        </authorList>
    </citation>
    <scope>NUCLEOTIDE SEQUENCE [LARGE SCALE GENOMIC DNA]</scope>
    <source>
        <strain evidence="7 8">B29T1</strain>
    </source>
</reference>
<dbReference type="GO" id="GO:0046047">
    <property type="term" value="P:TTP catabolic process"/>
    <property type="evidence" value="ECO:0007669"/>
    <property type="project" value="TreeGrafter"/>
</dbReference>
<dbReference type="EC" id="3.6.1.8" evidence="3"/>
<dbReference type="InterPro" id="IPR048011">
    <property type="entry name" value="NTP-PPase_MazG-like_C"/>
</dbReference>
<dbReference type="GO" id="GO:0046081">
    <property type="term" value="P:dUTP catabolic process"/>
    <property type="evidence" value="ECO:0007669"/>
    <property type="project" value="TreeGrafter"/>
</dbReference>
<dbReference type="NCBIfam" id="NF007113">
    <property type="entry name" value="PRK09562.1"/>
    <property type="match status" value="1"/>
</dbReference>
<evidence type="ECO:0000313" key="8">
    <source>
        <dbReference type="Proteomes" id="UP000197065"/>
    </source>
</evidence>
<dbReference type="Pfam" id="PF03819">
    <property type="entry name" value="MazG"/>
    <property type="match status" value="2"/>
</dbReference>
<evidence type="ECO:0000256" key="2">
    <source>
        <dbReference type="ARBA" id="ARBA00061115"/>
    </source>
</evidence>
<dbReference type="EMBL" id="FYEH01000002">
    <property type="protein sequence ID" value="SNB61033.1"/>
    <property type="molecule type" value="Genomic_DNA"/>
</dbReference>
<dbReference type="CDD" id="cd11529">
    <property type="entry name" value="NTP-PPase_MazG_Cterm"/>
    <property type="match status" value="1"/>
</dbReference>
<organism evidence="7 8">
    <name type="scientific">Arboricoccus pini</name>
    <dbReference type="NCBI Taxonomy" id="1963835"/>
    <lineage>
        <taxon>Bacteria</taxon>
        <taxon>Pseudomonadati</taxon>
        <taxon>Pseudomonadota</taxon>
        <taxon>Alphaproteobacteria</taxon>
        <taxon>Geminicoccales</taxon>
        <taxon>Geminicoccaceae</taxon>
        <taxon>Arboricoccus</taxon>
    </lineage>
</organism>
<dbReference type="AlphaFoldDB" id="A0A212QP42"/>
<sequence length="297" mass="33811">MIESDPDDDVVLAPIGDLMRLMRRLRDPETGCPWDIKQTFASISAYTIEEAYEVADAIARESWDDLEDELGDLLLQVVFHARIGEEQGLFDLGTVARAIHRKLVRRHPHIFAVGTSTDETAQRAIWETIKAEERRRKAERTDTAFSALSGVARTIPPLQRAHKLQERAARVGFDWPDTAQVWDKLLEEIREVEEVIDRPDARLAQEEEIGDLLFTIVNLSRHLKIDPDQALRRANEKFERRFGEVERQATERGKDVEALPLAALETFWAAAKVLEKSTGPDANDVTKRQDPGAERNE</sequence>
<dbReference type="GO" id="GO:0046076">
    <property type="term" value="P:dTTP catabolic process"/>
    <property type="evidence" value="ECO:0007669"/>
    <property type="project" value="TreeGrafter"/>
</dbReference>
<evidence type="ECO:0000313" key="7">
    <source>
        <dbReference type="EMBL" id="SNB61033.1"/>
    </source>
</evidence>
<dbReference type="Proteomes" id="UP000197065">
    <property type="component" value="Unassembled WGS sequence"/>
</dbReference>
<feature type="domain" description="NTP pyrophosphohydrolase MazG-like" evidence="6">
    <location>
        <begin position="184"/>
        <end position="241"/>
    </location>
</feature>
<dbReference type="GO" id="GO:0046052">
    <property type="term" value="P:UTP catabolic process"/>
    <property type="evidence" value="ECO:0007669"/>
    <property type="project" value="TreeGrafter"/>
</dbReference>